<gene>
    <name evidence="4" type="ORF">BO94DRAFT_536510</name>
</gene>
<sequence>MFVCPRTGGKLPPSISSLVQLPAATSPSYPRQVATLQRHYRALSNQARCQGAINHPKCSAKTLTPSNASTPRIPHRPISSSTPTNGPNQEVWRVESTSPTEPTIDAIFETNTGTWQYLISDPATSSAVIIDPVLDFDRTTQTVSTRSADSLLRMVRDRGYKIEMILETHVHADHLTSAAYLQQHLAQSQGFKPPIGIGKRIEKVQTLFGHRYAVPMGEYTAVFDKLFDDDETFKIGNLTAMAVHLPGHTPDHLGYRIGGMYSLPHPFITHIILLVNDIENIFCGDSIFHADIGTARCDFPGGSARDLFRSGRKLLSFPGHFKIWTGHDYPPADREQPRPWMSVQEHRQQNKHLKDGTTEEQYVSLREARDAQMQAPKLLHQSLQINIRAGQLPTPTEAGHRMVHVPMKFEGGEW</sequence>
<comment type="caution">
    <text evidence="4">The sequence shown here is derived from an EMBL/GenBank/DDBJ whole genome shotgun (WGS) entry which is preliminary data.</text>
</comment>
<protein>
    <submittedName>
        <fullName evidence="4">Metallo-hydrolase/oxidoreductase</fullName>
    </submittedName>
</protein>
<evidence type="ECO:0000313" key="4">
    <source>
        <dbReference type="EMBL" id="PWY83876.1"/>
    </source>
</evidence>
<feature type="region of interest" description="Disordered" evidence="2">
    <location>
        <begin position="58"/>
        <end position="91"/>
    </location>
</feature>
<keyword evidence="1" id="KW-0479">Metal-binding</keyword>
<evidence type="ECO:0000259" key="3">
    <source>
        <dbReference type="SMART" id="SM00849"/>
    </source>
</evidence>
<dbReference type="Gene3D" id="3.60.15.10">
    <property type="entry name" value="Ribonuclease Z/Hydroxyacylglutathione hydrolase-like"/>
    <property type="match status" value="1"/>
</dbReference>
<evidence type="ECO:0000256" key="1">
    <source>
        <dbReference type="ARBA" id="ARBA00022723"/>
    </source>
</evidence>
<dbReference type="FunFam" id="3.60.15.10:FF:000033">
    <property type="entry name" value="MBL fold metallo-hydrolase"/>
    <property type="match status" value="1"/>
</dbReference>
<feature type="compositionally biased region" description="Polar residues" evidence="2">
    <location>
        <begin position="61"/>
        <end position="70"/>
    </location>
</feature>
<dbReference type="Pfam" id="PF00753">
    <property type="entry name" value="Lactamase_B"/>
    <property type="match status" value="1"/>
</dbReference>
<dbReference type="EMBL" id="MSFK01000018">
    <property type="protein sequence ID" value="PWY83876.1"/>
    <property type="molecule type" value="Genomic_DNA"/>
</dbReference>
<dbReference type="InterPro" id="IPR036866">
    <property type="entry name" value="RibonucZ/Hydroxyglut_hydro"/>
</dbReference>
<dbReference type="Proteomes" id="UP000246702">
    <property type="component" value="Unassembled WGS sequence"/>
</dbReference>
<dbReference type="AlphaFoldDB" id="A0A317WBJ5"/>
<dbReference type="GO" id="GO:0070813">
    <property type="term" value="P:hydrogen sulfide metabolic process"/>
    <property type="evidence" value="ECO:0007669"/>
    <property type="project" value="TreeGrafter"/>
</dbReference>
<dbReference type="GO" id="GO:0016787">
    <property type="term" value="F:hydrolase activity"/>
    <property type="evidence" value="ECO:0007669"/>
    <property type="project" value="UniProtKB-KW"/>
</dbReference>
<dbReference type="GO" id="GO:0006749">
    <property type="term" value="P:glutathione metabolic process"/>
    <property type="evidence" value="ECO:0007669"/>
    <property type="project" value="InterPro"/>
</dbReference>
<dbReference type="InterPro" id="IPR001279">
    <property type="entry name" value="Metallo-B-lactamas"/>
</dbReference>
<name>A0A317WBJ5_9EURO</name>
<keyword evidence="4" id="KW-0378">Hydrolase</keyword>
<dbReference type="GO" id="GO:0046872">
    <property type="term" value="F:metal ion binding"/>
    <property type="evidence" value="ECO:0007669"/>
    <property type="project" value="UniProtKB-KW"/>
</dbReference>
<dbReference type="GO" id="GO:0050313">
    <property type="term" value="F:sulfur dioxygenase activity"/>
    <property type="evidence" value="ECO:0007669"/>
    <property type="project" value="InterPro"/>
</dbReference>
<proteinExistence type="predicted"/>
<organism evidence="4 5">
    <name type="scientific">Aspergillus sclerotioniger CBS 115572</name>
    <dbReference type="NCBI Taxonomy" id="1450535"/>
    <lineage>
        <taxon>Eukaryota</taxon>
        <taxon>Fungi</taxon>
        <taxon>Dikarya</taxon>
        <taxon>Ascomycota</taxon>
        <taxon>Pezizomycotina</taxon>
        <taxon>Eurotiomycetes</taxon>
        <taxon>Eurotiomycetidae</taxon>
        <taxon>Eurotiales</taxon>
        <taxon>Aspergillaceae</taxon>
        <taxon>Aspergillus</taxon>
        <taxon>Aspergillus subgen. Circumdati</taxon>
    </lineage>
</organism>
<dbReference type="GeneID" id="37114176"/>
<dbReference type="RefSeq" id="XP_025466344.1">
    <property type="nucleotide sequence ID" value="XM_025612033.1"/>
</dbReference>
<reference evidence="4 5" key="1">
    <citation type="submission" date="2016-12" db="EMBL/GenBank/DDBJ databases">
        <title>The genomes of Aspergillus section Nigri reveals drivers in fungal speciation.</title>
        <authorList>
            <consortium name="DOE Joint Genome Institute"/>
            <person name="Vesth T.C."/>
            <person name="Nybo J."/>
            <person name="Theobald S."/>
            <person name="Brandl J."/>
            <person name="Frisvad J.C."/>
            <person name="Nielsen K.F."/>
            <person name="Lyhne E.K."/>
            <person name="Kogle M.E."/>
            <person name="Kuo A."/>
            <person name="Riley R."/>
            <person name="Clum A."/>
            <person name="Nolan M."/>
            <person name="Lipzen A."/>
            <person name="Salamov A."/>
            <person name="Henrissat B."/>
            <person name="Wiebenga A."/>
            <person name="De Vries R.P."/>
            <person name="Grigoriev I.V."/>
            <person name="Mortensen U.H."/>
            <person name="Andersen M.R."/>
            <person name="Baker S.E."/>
        </authorList>
    </citation>
    <scope>NUCLEOTIDE SEQUENCE [LARGE SCALE GENOMIC DNA]</scope>
    <source>
        <strain evidence="4 5">CBS 115572</strain>
    </source>
</reference>
<dbReference type="InterPro" id="IPR051682">
    <property type="entry name" value="Mito_Persulfide_Diox"/>
</dbReference>
<evidence type="ECO:0000313" key="5">
    <source>
        <dbReference type="Proteomes" id="UP000246702"/>
    </source>
</evidence>
<dbReference type="CDD" id="cd07724">
    <property type="entry name" value="POD-like_MBL-fold"/>
    <property type="match status" value="1"/>
</dbReference>
<dbReference type="PANTHER" id="PTHR43084">
    <property type="entry name" value="PERSULFIDE DIOXYGENASE ETHE1"/>
    <property type="match status" value="1"/>
</dbReference>
<dbReference type="InterPro" id="IPR044528">
    <property type="entry name" value="POD-like_MBL-fold"/>
</dbReference>
<dbReference type="OrthoDB" id="449487at2759"/>
<feature type="domain" description="Metallo-beta-lactamase" evidence="3">
    <location>
        <begin position="113"/>
        <end position="327"/>
    </location>
</feature>
<evidence type="ECO:0000256" key="2">
    <source>
        <dbReference type="SAM" id="MobiDB-lite"/>
    </source>
</evidence>
<keyword evidence="5" id="KW-1185">Reference proteome</keyword>
<accession>A0A317WBJ5</accession>
<dbReference type="SUPFAM" id="SSF56281">
    <property type="entry name" value="Metallo-hydrolase/oxidoreductase"/>
    <property type="match status" value="1"/>
</dbReference>
<dbReference type="STRING" id="1450535.A0A317WBJ5"/>
<feature type="compositionally biased region" description="Polar residues" evidence="2">
    <location>
        <begin position="78"/>
        <end position="88"/>
    </location>
</feature>
<dbReference type="PANTHER" id="PTHR43084:SF1">
    <property type="entry name" value="PERSULFIDE DIOXYGENASE ETHE1, MITOCHONDRIAL"/>
    <property type="match status" value="1"/>
</dbReference>
<dbReference type="SMART" id="SM00849">
    <property type="entry name" value="Lactamase_B"/>
    <property type="match status" value="1"/>
</dbReference>